<dbReference type="Pfam" id="PF03422">
    <property type="entry name" value="CBM_6"/>
    <property type="match status" value="2"/>
</dbReference>
<dbReference type="PROSITE" id="PS51175">
    <property type="entry name" value="CBM6"/>
    <property type="match status" value="2"/>
</dbReference>
<evidence type="ECO:0000313" key="5">
    <source>
        <dbReference type="Proteomes" id="UP000198406"/>
    </source>
</evidence>
<dbReference type="InterPro" id="IPR008979">
    <property type="entry name" value="Galactose-bd-like_sf"/>
</dbReference>
<dbReference type="SMART" id="SM00606">
    <property type="entry name" value="CBD_IV"/>
    <property type="match status" value="2"/>
</dbReference>
<evidence type="ECO:0000313" key="4">
    <source>
        <dbReference type="EMBL" id="GAX28712.1"/>
    </source>
</evidence>
<proteinExistence type="predicted"/>
<dbReference type="Proteomes" id="UP000198406">
    <property type="component" value="Unassembled WGS sequence"/>
</dbReference>
<keyword evidence="1 2" id="KW-0732">Signal</keyword>
<dbReference type="GO" id="GO:0030246">
    <property type="term" value="F:carbohydrate binding"/>
    <property type="evidence" value="ECO:0007669"/>
    <property type="project" value="InterPro"/>
</dbReference>
<feature type="signal peptide" evidence="2">
    <location>
        <begin position="1"/>
        <end position="21"/>
    </location>
</feature>
<comment type="caution">
    <text evidence="4">The sequence shown here is derived from an EMBL/GenBank/DDBJ whole genome shotgun (WGS) entry which is preliminary data.</text>
</comment>
<dbReference type="EMBL" id="BDSP01000278">
    <property type="protein sequence ID" value="GAX28712.1"/>
    <property type="molecule type" value="Genomic_DNA"/>
</dbReference>
<evidence type="ECO:0000256" key="1">
    <source>
        <dbReference type="ARBA" id="ARBA00022729"/>
    </source>
</evidence>
<evidence type="ECO:0000259" key="3">
    <source>
        <dbReference type="PROSITE" id="PS51175"/>
    </source>
</evidence>
<sequence length="350" mass="38718">MRSFKTRALLLFAYYLFFTKADRISRSALRGGRSLQVESSVKKFEKRIPASNFVETNGATVKDATNGLFWFNKGDWVTYELDLPEAGQYWLEVRLSSPLGEGAFQVINRETNEVYASLNTVPMTTAWEEFKTVEVGLTLPKGLVPLTLQVVTEGWGLQWFSVAQVDDATPGLPPGLDSPTSAAPPVNPPVNITRTNAARQGDLTNQPYRAMIASATYSEMEGMLIQDSIEGLKNLYWIDRGDHVTYQLNLPVRGNFLFKARIASPEGIGAFQIRNQVSGEVYATVTELPSTGSFQTWATITTSVELPAGDLSLEIRALSHGWNLLWIVLELQPEPLIDVTSPVVLVNEAN</sequence>
<accession>A0A1Z5KRH8</accession>
<dbReference type="OrthoDB" id="5211809at2759"/>
<protein>
    <recommendedName>
        <fullName evidence="3">CBM6 domain-containing protein</fullName>
    </recommendedName>
</protein>
<reference evidence="4 5" key="1">
    <citation type="journal article" date="2015" name="Plant Cell">
        <title>Oil accumulation by the oleaginous diatom Fistulifera solaris as revealed by the genome and transcriptome.</title>
        <authorList>
            <person name="Tanaka T."/>
            <person name="Maeda Y."/>
            <person name="Veluchamy A."/>
            <person name="Tanaka M."/>
            <person name="Abida H."/>
            <person name="Marechal E."/>
            <person name="Bowler C."/>
            <person name="Muto M."/>
            <person name="Sunaga Y."/>
            <person name="Tanaka M."/>
            <person name="Yoshino T."/>
            <person name="Taniguchi T."/>
            <person name="Fukuda Y."/>
            <person name="Nemoto M."/>
            <person name="Matsumoto M."/>
            <person name="Wong P.S."/>
            <person name="Aburatani S."/>
            <person name="Fujibuchi W."/>
        </authorList>
    </citation>
    <scope>NUCLEOTIDE SEQUENCE [LARGE SCALE GENOMIC DNA]</scope>
    <source>
        <strain evidence="4 5">JPCC DA0580</strain>
    </source>
</reference>
<evidence type="ECO:0000256" key="2">
    <source>
        <dbReference type="SAM" id="SignalP"/>
    </source>
</evidence>
<dbReference type="SUPFAM" id="SSF49785">
    <property type="entry name" value="Galactose-binding domain-like"/>
    <property type="match status" value="2"/>
</dbReference>
<gene>
    <name evidence="4" type="ORF">FisN_33Hh010</name>
</gene>
<dbReference type="CDD" id="cd04080">
    <property type="entry name" value="CBM6_cellulase-like"/>
    <property type="match status" value="1"/>
</dbReference>
<keyword evidence="5" id="KW-1185">Reference proteome</keyword>
<feature type="domain" description="CBM6" evidence="3">
    <location>
        <begin position="210"/>
        <end position="330"/>
    </location>
</feature>
<dbReference type="Gene3D" id="2.60.120.260">
    <property type="entry name" value="Galactose-binding domain-like"/>
    <property type="match status" value="2"/>
</dbReference>
<organism evidence="4 5">
    <name type="scientific">Fistulifera solaris</name>
    <name type="common">Oleaginous diatom</name>
    <dbReference type="NCBI Taxonomy" id="1519565"/>
    <lineage>
        <taxon>Eukaryota</taxon>
        <taxon>Sar</taxon>
        <taxon>Stramenopiles</taxon>
        <taxon>Ochrophyta</taxon>
        <taxon>Bacillariophyta</taxon>
        <taxon>Bacillariophyceae</taxon>
        <taxon>Bacillariophycidae</taxon>
        <taxon>Naviculales</taxon>
        <taxon>Naviculaceae</taxon>
        <taxon>Fistulifera</taxon>
    </lineage>
</organism>
<dbReference type="InParanoid" id="A0A1Z5KRH8"/>
<dbReference type="AlphaFoldDB" id="A0A1Z5KRH8"/>
<feature type="chain" id="PRO_5013392050" description="CBM6 domain-containing protein" evidence="2">
    <location>
        <begin position="22"/>
        <end position="350"/>
    </location>
</feature>
<feature type="domain" description="CBM6" evidence="3">
    <location>
        <begin position="46"/>
        <end position="163"/>
    </location>
</feature>
<name>A0A1Z5KRH8_FISSO</name>
<dbReference type="InterPro" id="IPR005084">
    <property type="entry name" value="CBM6"/>
</dbReference>
<dbReference type="InterPro" id="IPR006584">
    <property type="entry name" value="Cellulose-bd_IV"/>
</dbReference>